<accession>A0A8S5VD53</accession>
<protein>
    <submittedName>
        <fullName evidence="1">Uncharacterized protein</fullName>
    </submittedName>
</protein>
<organism evidence="1">
    <name type="scientific">Siphoviridae sp. ctDXu9</name>
    <dbReference type="NCBI Taxonomy" id="2825387"/>
    <lineage>
        <taxon>Viruses</taxon>
        <taxon>Duplodnaviria</taxon>
        <taxon>Heunggongvirae</taxon>
        <taxon>Uroviricota</taxon>
        <taxon>Caudoviricetes</taxon>
    </lineage>
</organism>
<dbReference type="EMBL" id="BK016244">
    <property type="protein sequence ID" value="DAG04644.1"/>
    <property type="molecule type" value="Genomic_DNA"/>
</dbReference>
<evidence type="ECO:0000313" key="1">
    <source>
        <dbReference type="EMBL" id="DAG04644.1"/>
    </source>
</evidence>
<sequence>MNRDISHITRDLENKKNNDIIYKKDKLLKLFNEDPDLNEILGKKDKRPLNKYTDKNNPTAQELNERNLIIEYNKRVDKKQILPILKLNGINKEVLNFIMFDINDTDTSYYNKAMKIQTLIVMCLVHEDDLDTEYGIVRTDLLSYIVKDLLCWTNSFGNQLKCIDDYGDIIDSRYYCRTLKFQIECPNNLYAGMNNKYDNFQRI</sequence>
<proteinExistence type="predicted"/>
<name>A0A8S5VD53_9CAUD</name>
<reference evidence="1" key="1">
    <citation type="journal article" date="2021" name="Proc. Natl. Acad. Sci. U.S.A.">
        <title>A Catalog of Tens of Thousands of Viruses from Human Metagenomes Reveals Hidden Associations with Chronic Diseases.</title>
        <authorList>
            <person name="Tisza M.J."/>
            <person name="Buck C.B."/>
        </authorList>
    </citation>
    <scope>NUCLEOTIDE SEQUENCE</scope>
    <source>
        <strain evidence="1">CtDXu9</strain>
    </source>
</reference>